<protein>
    <submittedName>
        <fullName evidence="2">Uncharacterized protein</fullName>
    </submittedName>
</protein>
<dbReference type="EMBL" id="DF846660">
    <property type="protein sequence ID" value="GAT50805.1"/>
    <property type="molecule type" value="Genomic_DNA"/>
</dbReference>
<gene>
    <name evidence="2" type="ORF">MCHLO_08002</name>
</gene>
<keyword evidence="3" id="KW-1185">Reference proteome</keyword>
<accession>A0ABQ0LID5</accession>
<feature type="region of interest" description="Disordered" evidence="1">
    <location>
        <begin position="1"/>
        <end position="27"/>
    </location>
</feature>
<dbReference type="Proteomes" id="UP000815677">
    <property type="component" value="Unassembled WGS sequence"/>
</dbReference>
<evidence type="ECO:0000256" key="1">
    <source>
        <dbReference type="SAM" id="MobiDB-lite"/>
    </source>
</evidence>
<evidence type="ECO:0000313" key="2">
    <source>
        <dbReference type="EMBL" id="GAT50805.1"/>
    </source>
</evidence>
<proteinExistence type="predicted"/>
<name>A0ABQ0LID5_MYCCL</name>
<reference evidence="2" key="1">
    <citation type="submission" date="2014-09" db="EMBL/GenBank/DDBJ databases">
        <title>Genome sequence of the luminous mushroom Mycena chlorophos for searching fungal bioluminescence genes.</title>
        <authorList>
            <person name="Tanaka Y."/>
            <person name="Kasuga D."/>
            <person name="Oba Y."/>
            <person name="Hase S."/>
            <person name="Sato K."/>
            <person name="Oba Y."/>
            <person name="Sakakibara Y."/>
        </authorList>
    </citation>
    <scope>NUCLEOTIDE SEQUENCE</scope>
</reference>
<evidence type="ECO:0000313" key="3">
    <source>
        <dbReference type="Proteomes" id="UP000815677"/>
    </source>
</evidence>
<feature type="compositionally biased region" description="Polar residues" evidence="1">
    <location>
        <begin position="1"/>
        <end position="10"/>
    </location>
</feature>
<organism evidence="2 3">
    <name type="scientific">Mycena chlorophos</name>
    <name type="common">Agaric fungus</name>
    <name type="synonym">Agaricus chlorophos</name>
    <dbReference type="NCBI Taxonomy" id="658473"/>
    <lineage>
        <taxon>Eukaryota</taxon>
        <taxon>Fungi</taxon>
        <taxon>Dikarya</taxon>
        <taxon>Basidiomycota</taxon>
        <taxon>Agaricomycotina</taxon>
        <taxon>Agaricomycetes</taxon>
        <taxon>Agaricomycetidae</taxon>
        <taxon>Agaricales</taxon>
        <taxon>Marasmiineae</taxon>
        <taxon>Mycenaceae</taxon>
        <taxon>Mycena</taxon>
    </lineage>
</organism>
<sequence length="123" mass="13475">MDHTPTNQALNPHMKTTRAGNEPAGTPVPETLTIPFTFESFRHIIMPLETLLQNLCAEQAEAIRANPSLYLGILPFNAGSGLYKAVPKLNQPTLEFIKTLGYNTDGLQLAIDTRGKCKALALR</sequence>